<evidence type="ECO:0000256" key="1">
    <source>
        <dbReference type="SAM" id="Phobius"/>
    </source>
</evidence>
<keyword evidence="1" id="KW-0472">Membrane</keyword>
<feature type="transmembrane region" description="Helical" evidence="1">
    <location>
        <begin position="68"/>
        <end position="86"/>
    </location>
</feature>
<evidence type="ECO:0000313" key="2">
    <source>
        <dbReference type="EMBL" id="QHU35819.1"/>
    </source>
</evidence>
<keyword evidence="1" id="KW-1133">Transmembrane helix</keyword>
<organism evidence="2">
    <name type="scientific">viral metagenome</name>
    <dbReference type="NCBI Taxonomy" id="1070528"/>
    <lineage>
        <taxon>unclassified sequences</taxon>
        <taxon>metagenomes</taxon>
        <taxon>organismal metagenomes</taxon>
    </lineage>
</organism>
<name>A0A6C0LYJ0_9ZZZZ</name>
<reference evidence="2" key="1">
    <citation type="journal article" date="2020" name="Nature">
        <title>Giant virus diversity and host interactions through global metagenomics.</title>
        <authorList>
            <person name="Schulz F."/>
            <person name="Roux S."/>
            <person name="Paez-Espino D."/>
            <person name="Jungbluth S."/>
            <person name="Walsh D.A."/>
            <person name="Denef V.J."/>
            <person name="McMahon K.D."/>
            <person name="Konstantinidis K.T."/>
            <person name="Eloe-Fadrosh E.A."/>
            <person name="Kyrpides N.C."/>
            <person name="Woyke T."/>
        </authorList>
    </citation>
    <scope>NUCLEOTIDE SEQUENCE</scope>
    <source>
        <strain evidence="2">GVMAG-S-1035085-51</strain>
    </source>
</reference>
<dbReference type="AlphaFoldDB" id="A0A6C0LYJ0"/>
<accession>A0A6C0LYJ0</accession>
<keyword evidence="1" id="KW-0812">Transmembrane</keyword>
<dbReference type="EMBL" id="MN740612">
    <property type="protein sequence ID" value="QHU35819.1"/>
    <property type="molecule type" value="Genomic_DNA"/>
</dbReference>
<feature type="transmembrane region" description="Helical" evidence="1">
    <location>
        <begin position="92"/>
        <end position="117"/>
    </location>
</feature>
<sequence length="127" mass="14933">MDTYQIDLLKRTIDNLNQNDQLKVLEIASDIQQSPNLAMSKAFVFGVLLLYTNYRYLKEYKQFSKIKALFGALLINIIIGVIFNILPKSISINIIYIIIKYWFIVIPLLIGVHYYLFYWLPKLPKNI</sequence>
<protein>
    <submittedName>
        <fullName evidence="2">Uncharacterized protein</fullName>
    </submittedName>
</protein>
<proteinExistence type="predicted"/>